<evidence type="ECO:0000259" key="11">
    <source>
        <dbReference type="PROSITE" id="PS01031"/>
    </source>
</evidence>
<dbReference type="GO" id="GO:0005634">
    <property type="term" value="C:nucleus"/>
    <property type="evidence" value="ECO:0007669"/>
    <property type="project" value="UniProtKB-SubCell"/>
</dbReference>
<evidence type="ECO:0000256" key="7">
    <source>
        <dbReference type="ARBA" id="ARBA00022833"/>
    </source>
</evidence>
<name>O93592_ASTMX</name>
<evidence type="ECO:0000256" key="3">
    <source>
        <dbReference type="ARBA" id="ARBA00018827"/>
    </source>
</evidence>
<dbReference type="Pfam" id="PF00011">
    <property type="entry name" value="HSP20"/>
    <property type="match status" value="1"/>
</dbReference>
<evidence type="ECO:0000256" key="1">
    <source>
        <dbReference type="ARBA" id="ARBA00004123"/>
    </source>
</evidence>
<evidence type="ECO:0000256" key="8">
    <source>
        <dbReference type="ARBA" id="ARBA00023242"/>
    </source>
</evidence>
<comment type="subcellular location">
    <subcellularLocation>
        <location evidence="2">Cytoplasm</location>
    </subcellularLocation>
    <subcellularLocation>
        <location evidence="1">Nucleus</location>
    </subcellularLocation>
</comment>
<evidence type="ECO:0000256" key="4">
    <source>
        <dbReference type="ARBA" id="ARBA00022490"/>
    </source>
</evidence>
<evidence type="ECO:0000256" key="6">
    <source>
        <dbReference type="ARBA" id="ARBA00022723"/>
    </source>
</evidence>
<dbReference type="AlphaFoldDB" id="O93592"/>
<dbReference type="InterPro" id="IPR003090">
    <property type="entry name" value="Alpha-crystallin_N"/>
</dbReference>
<dbReference type="PANTHER" id="PTHR45640">
    <property type="entry name" value="HEAT SHOCK PROTEIN HSP-12.2-RELATED"/>
    <property type="match status" value="1"/>
</dbReference>
<dbReference type="GO" id="GO:0043066">
    <property type="term" value="P:negative regulation of apoptotic process"/>
    <property type="evidence" value="ECO:0007669"/>
    <property type="project" value="TreeGrafter"/>
</dbReference>
<evidence type="ECO:0000313" key="12">
    <source>
        <dbReference type="EMBL" id="CAA72158.1"/>
    </source>
</evidence>
<dbReference type="GO" id="GO:0009408">
    <property type="term" value="P:response to heat"/>
    <property type="evidence" value="ECO:0007669"/>
    <property type="project" value="TreeGrafter"/>
</dbReference>
<feature type="domain" description="SHSP" evidence="11">
    <location>
        <begin position="53"/>
        <end position="208"/>
    </location>
</feature>
<evidence type="ECO:0000256" key="10">
    <source>
        <dbReference type="RuleBase" id="RU003616"/>
    </source>
</evidence>
<dbReference type="GO" id="GO:0042026">
    <property type="term" value="P:protein refolding"/>
    <property type="evidence" value="ECO:0007669"/>
    <property type="project" value="TreeGrafter"/>
</dbReference>
<dbReference type="InterPro" id="IPR001436">
    <property type="entry name" value="Alpha-crystallin/sHSP_animal"/>
</dbReference>
<evidence type="ECO:0000256" key="5">
    <source>
        <dbReference type="ARBA" id="ARBA00022613"/>
    </source>
</evidence>
<dbReference type="InterPro" id="IPR008978">
    <property type="entry name" value="HSP20-like_chaperone"/>
</dbReference>
<evidence type="ECO:0000256" key="9">
    <source>
        <dbReference type="PROSITE-ProRule" id="PRU00285"/>
    </source>
</evidence>
<comment type="similarity">
    <text evidence="9 10">Belongs to the small heat shock protein (HSP20) family.</text>
</comment>
<dbReference type="SUPFAM" id="SSF49764">
    <property type="entry name" value="HSP20-like chaperones"/>
    <property type="match status" value="1"/>
</dbReference>
<keyword evidence="7" id="KW-0862">Zinc</keyword>
<dbReference type="GO" id="GO:0051082">
    <property type="term" value="F:unfolded protein binding"/>
    <property type="evidence" value="ECO:0007669"/>
    <property type="project" value="TreeGrafter"/>
</dbReference>
<dbReference type="GO" id="GO:0005212">
    <property type="term" value="F:structural constituent of eye lens"/>
    <property type="evidence" value="ECO:0007669"/>
    <property type="project" value="UniProtKB-KW"/>
</dbReference>
<keyword evidence="4" id="KW-0963">Cytoplasm</keyword>
<dbReference type="GO" id="GO:0005737">
    <property type="term" value="C:cytoplasm"/>
    <property type="evidence" value="ECO:0007669"/>
    <property type="project" value="UniProtKB-SubCell"/>
</dbReference>
<dbReference type="InterPro" id="IPR002068">
    <property type="entry name" value="A-crystallin/Hsp20_dom"/>
</dbReference>
<protein>
    <recommendedName>
        <fullName evidence="3">Alpha-crystallin A chain</fullName>
    </recommendedName>
</protein>
<proteinExistence type="inferred from homology"/>
<dbReference type="EMBL" id="Y11300">
    <property type="protein sequence ID" value="CAA72158.1"/>
    <property type="molecule type" value="Genomic_DNA"/>
</dbReference>
<accession>O93592</accession>
<dbReference type="PRINTS" id="PR00299">
    <property type="entry name" value="ACRYSTALLIN"/>
</dbReference>
<keyword evidence="5" id="KW-0273">Eye lens protein</keyword>
<dbReference type="GO" id="GO:0046872">
    <property type="term" value="F:metal ion binding"/>
    <property type="evidence" value="ECO:0007669"/>
    <property type="project" value="UniProtKB-KW"/>
</dbReference>
<dbReference type="Gene3D" id="2.60.40.790">
    <property type="match status" value="1"/>
</dbReference>
<evidence type="ECO:0000256" key="2">
    <source>
        <dbReference type="ARBA" id="ARBA00004496"/>
    </source>
</evidence>
<dbReference type="PANTHER" id="PTHR45640:SF14">
    <property type="entry name" value="ALPHA-CRYSTALLIN A CHAIN"/>
    <property type="match status" value="1"/>
</dbReference>
<keyword evidence="8" id="KW-0539">Nucleus</keyword>
<dbReference type="Pfam" id="PF00525">
    <property type="entry name" value="Crystallin"/>
    <property type="match status" value="1"/>
</dbReference>
<sequence length="208" mass="22569">MDIAIQHPWFRRALGYPSRLFDQFFGEGLFDYDLFPYATSTVSPYYRYSLFRNFLDSSNSGMSEVRSDRDKFMVYLDVKHFSPEELNVKVAEDYVEIQGKHGERQMTMATSPASSTAATACPPTWTSRPSPAPCRPMVCSPSVGPSQAAQRAAVETAAFLSPVTTRLTLPPPLRPPHIIVGGKGGVSGGLAGALASSKGGHLTSRFGG</sequence>
<dbReference type="PROSITE" id="PS01031">
    <property type="entry name" value="SHSP"/>
    <property type="match status" value="1"/>
</dbReference>
<keyword evidence="6" id="KW-0479">Metal-binding</keyword>
<dbReference type="GO" id="GO:0002088">
    <property type="term" value="P:lens development in camera-type eye"/>
    <property type="evidence" value="ECO:0007669"/>
    <property type="project" value="TreeGrafter"/>
</dbReference>
<organism evidence="12">
    <name type="scientific">Astyanax mexicanus</name>
    <name type="common">Blind cave fish</name>
    <name type="synonym">Astyanax fasciatus mexicanus</name>
    <dbReference type="NCBI Taxonomy" id="7994"/>
    <lineage>
        <taxon>Eukaryota</taxon>
        <taxon>Metazoa</taxon>
        <taxon>Chordata</taxon>
        <taxon>Craniata</taxon>
        <taxon>Vertebrata</taxon>
        <taxon>Euteleostomi</taxon>
        <taxon>Actinopterygii</taxon>
        <taxon>Neopterygii</taxon>
        <taxon>Teleostei</taxon>
        <taxon>Ostariophysi</taxon>
        <taxon>Characiformes</taxon>
        <taxon>Characoidei</taxon>
        <taxon>Acestrorhamphidae</taxon>
        <taxon>Acestrorhamphinae</taxon>
        <taxon>Astyanax</taxon>
    </lineage>
</organism>
<reference evidence="12" key="1">
    <citation type="journal article" date="1998" name="Gene">
        <title>Cloning of the alphaA-crystallin genes of a blind cave form and the epigean form of Astyanax fasciatus: a comparative analysis of structure, expression and evolutionary conservation.</title>
        <authorList>
            <person name="Behrens M"/>
            <person name="Wilkens H"/>
            <person name="Schmale H"/>
        </authorList>
    </citation>
    <scope>NUCLEOTIDE SEQUENCE</scope>
    <source>
        <strain evidence="12">Epigean fish</strain>
        <tissue evidence="12">Spleen</tissue>
    </source>
</reference>